<keyword evidence="2" id="KW-1185">Reference proteome</keyword>
<sequence length="57" mass="6581">MDSSPRRPNLRREVRGTNEPLRLLLTAKGKATVPRPWRVNLQFLLRRASLVPHQLPA</sequence>
<accession>A0A0S4KSE6</accession>
<dbReference type="Proteomes" id="UP000066284">
    <property type="component" value="Chromosome 1"/>
</dbReference>
<name>A0A0S4KSE6_9BACT</name>
<dbReference type="KEGG" id="nio:NITINOP_0251"/>
<protein>
    <submittedName>
        <fullName evidence="1">Uncharacterized protein</fullName>
    </submittedName>
</protein>
<proteinExistence type="predicted"/>
<reference evidence="2" key="1">
    <citation type="submission" date="2015-09" db="EMBL/GenBank/DDBJ databases">
        <authorList>
            <person name="Daims H."/>
        </authorList>
    </citation>
    <scope>NUCLEOTIDE SEQUENCE [LARGE SCALE GENOMIC DNA]</scope>
</reference>
<organism evidence="1 2">
    <name type="scientific">Candidatus Nitrospira inopinata</name>
    <dbReference type="NCBI Taxonomy" id="1715989"/>
    <lineage>
        <taxon>Bacteria</taxon>
        <taxon>Pseudomonadati</taxon>
        <taxon>Nitrospirota</taxon>
        <taxon>Nitrospiria</taxon>
        <taxon>Nitrospirales</taxon>
        <taxon>Nitrospiraceae</taxon>
        <taxon>Nitrospira</taxon>
    </lineage>
</organism>
<evidence type="ECO:0000313" key="1">
    <source>
        <dbReference type="EMBL" id="CUQ65227.1"/>
    </source>
</evidence>
<dbReference type="EMBL" id="LN885086">
    <property type="protein sequence ID" value="CUQ65227.1"/>
    <property type="molecule type" value="Genomic_DNA"/>
</dbReference>
<gene>
    <name evidence="1" type="ORF">NITINOP_0251</name>
</gene>
<evidence type="ECO:0000313" key="2">
    <source>
        <dbReference type="Proteomes" id="UP000066284"/>
    </source>
</evidence>
<dbReference type="AlphaFoldDB" id="A0A0S4KSE6"/>